<sequence>MNATSEKKIHVNNGKDNKSKVLRAYHATKPAFFEEVVVHLGFLNEDDLLGVSALVLFHLEGLSKGGKEMEESAQVAVSEEFKVENYLARVRVEIGSMVFIFLVEVFANFKPLDLRFVTVTALGSYRCKRLGFDAYLAVFPFL</sequence>
<accession>A0A8X7Z0J8</accession>
<evidence type="ECO:0000313" key="2">
    <source>
        <dbReference type="Proteomes" id="UP000886885"/>
    </source>
</evidence>
<gene>
    <name evidence="1" type="ORF">POTOM_042566</name>
</gene>
<protein>
    <submittedName>
        <fullName evidence="1">Uncharacterized protein</fullName>
    </submittedName>
</protein>
<name>A0A8X7Z0J8_POPTO</name>
<keyword evidence="2" id="KW-1185">Reference proteome</keyword>
<evidence type="ECO:0000313" key="1">
    <source>
        <dbReference type="EMBL" id="KAG6754525.1"/>
    </source>
</evidence>
<dbReference type="Proteomes" id="UP000886885">
    <property type="component" value="Chromosome 12A"/>
</dbReference>
<comment type="caution">
    <text evidence="1">The sequence shown here is derived from an EMBL/GenBank/DDBJ whole genome shotgun (WGS) entry which is preliminary data.</text>
</comment>
<reference evidence="1" key="1">
    <citation type="journal article" date="2020" name="bioRxiv">
        <title>Hybrid origin of Populus tomentosa Carr. identified through genome sequencing and phylogenomic analysis.</title>
        <authorList>
            <person name="An X."/>
            <person name="Gao K."/>
            <person name="Chen Z."/>
            <person name="Li J."/>
            <person name="Yang X."/>
            <person name="Yang X."/>
            <person name="Zhou J."/>
            <person name="Guo T."/>
            <person name="Zhao T."/>
            <person name="Huang S."/>
            <person name="Miao D."/>
            <person name="Khan W.U."/>
            <person name="Rao P."/>
            <person name="Ye M."/>
            <person name="Lei B."/>
            <person name="Liao W."/>
            <person name="Wang J."/>
            <person name="Ji L."/>
            <person name="Li Y."/>
            <person name="Guo B."/>
            <person name="Mustafa N.S."/>
            <person name="Li S."/>
            <person name="Yun Q."/>
            <person name="Keller S.R."/>
            <person name="Mao J."/>
            <person name="Zhang R."/>
            <person name="Strauss S.H."/>
        </authorList>
    </citation>
    <scope>NUCLEOTIDE SEQUENCE</scope>
    <source>
        <strain evidence="1">GM15</strain>
        <tissue evidence="1">Leaf</tissue>
    </source>
</reference>
<proteinExistence type="predicted"/>
<dbReference type="EMBL" id="JAAWWB010000023">
    <property type="protein sequence ID" value="KAG6754525.1"/>
    <property type="molecule type" value="Genomic_DNA"/>
</dbReference>
<dbReference type="AlphaFoldDB" id="A0A8X7Z0J8"/>
<organism evidence="1 2">
    <name type="scientific">Populus tomentosa</name>
    <name type="common">Chinese white poplar</name>
    <dbReference type="NCBI Taxonomy" id="118781"/>
    <lineage>
        <taxon>Eukaryota</taxon>
        <taxon>Viridiplantae</taxon>
        <taxon>Streptophyta</taxon>
        <taxon>Embryophyta</taxon>
        <taxon>Tracheophyta</taxon>
        <taxon>Spermatophyta</taxon>
        <taxon>Magnoliopsida</taxon>
        <taxon>eudicotyledons</taxon>
        <taxon>Gunneridae</taxon>
        <taxon>Pentapetalae</taxon>
        <taxon>rosids</taxon>
        <taxon>fabids</taxon>
        <taxon>Malpighiales</taxon>
        <taxon>Salicaceae</taxon>
        <taxon>Saliceae</taxon>
        <taxon>Populus</taxon>
    </lineage>
</organism>